<evidence type="ECO:0000313" key="2">
    <source>
        <dbReference type="Proteomes" id="UP000053859"/>
    </source>
</evidence>
<dbReference type="EMBL" id="DF968422">
    <property type="protein sequence ID" value="GAP52371.1"/>
    <property type="molecule type" value="Genomic_DNA"/>
</dbReference>
<gene>
    <name evidence="1" type="ORF">SAZU_7246</name>
</gene>
<dbReference type="Proteomes" id="UP000053859">
    <property type="component" value="Unassembled WGS sequence"/>
</dbReference>
<evidence type="ECO:0000313" key="1">
    <source>
        <dbReference type="EMBL" id="GAP52371.1"/>
    </source>
</evidence>
<keyword evidence="2" id="KW-1185">Reference proteome</keyword>
<reference evidence="1" key="1">
    <citation type="journal article" date="2015" name="Genome Announc.">
        <title>Draft Genome Sequence of Thiostrepton-Producing Streptomyces azureus ATCC 14921.</title>
        <authorList>
            <person name="Sakihara K."/>
            <person name="Maeda J."/>
            <person name="Tashiro K."/>
            <person name="Fujino Y."/>
            <person name="Kuhara S."/>
            <person name="Ohshima T."/>
            <person name="Ogata S."/>
            <person name="Doi K."/>
        </authorList>
    </citation>
    <scope>NUCLEOTIDE SEQUENCE [LARGE SCALE GENOMIC DNA]</scope>
    <source>
        <strain evidence="1">ATCC14921</strain>
    </source>
</reference>
<organism evidence="1 2">
    <name type="scientific">Streptomyces azureus</name>
    <dbReference type="NCBI Taxonomy" id="146537"/>
    <lineage>
        <taxon>Bacteria</taxon>
        <taxon>Bacillati</taxon>
        <taxon>Actinomycetota</taxon>
        <taxon>Actinomycetes</taxon>
        <taxon>Kitasatosporales</taxon>
        <taxon>Streptomycetaceae</taxon>
        <taxon>Streptomyces</taxon>
    </lineage>
</organism>
<protein>
    <submittedName>
        <fullName evidence="1">Tetratricopeptide repeat protein</fullName>
    </submittedName>
</protein>
<sequence length="124" mass="13507">MPYDSYTLGTISTLVFAHTPARMPEVCGITVTFRGTGRSTCLPWPRITPRNGSVLRLFLAYRAASYLDLKEPEPAAAAATQSLLLALRTGAPRCVRLIKDLLPPRFQPYAHAQGVAELLQLAPA</sequence>
<proteinExistence type="predicted"/>
<dbReference type="RefSeq" id="WP_059423484.1">
    <property type="nucleotide sequence ID" value="NZ_DF968422.1"/>
</dbReference>
<name>A0A0K8PX34_STRAJ</name>
<accession>A0A0K8PX34</accession>
<dbReference type="AlphaFoldDB" id="A0A0K8PX34"/>
<dbReference type="PATRIC" id="fig|146537.3.peg.7618"/>